<dbReference type="EMBL" id="AP015037">
    <property type="protein sequence ID" value="BAT84826.1"/>
    <property type="molecule type" value="Genomic_DNA"/>
</dbReference>
<dbReference type="AlphaFoldDB" id="A0A0S3RW47"/>
<accession>A0A0S3RW47</accession>
<proteinExistence type="predicted"/>
<evidence type="ECO:0000313" key="2">
    <source>
        <dbReference type="Proteomes" id="UP000291084"/>
    </source>
</evidence>
<dbReference type="Proteomes" id="UP000291084">
    <property type="component" value="Chromosome 4"/>
</dbReference>
<protein>
    <submittedName>
        <fullName evidence="1">Uncharacterized protein</fullName>
    </submittedName>
</protein>
<evidence type="ECO:0000313" key="1">
    <source>
        <dbReference type="EMBL" id="BAT84826.1"/>
    </source>
</evidence>
<keyword evidence="2" id="KW-1185">Reference proteome</keyword>
<organism evidence="1 2">
    <name type="scientific">Vigna angularis var. angularis</name>
    <dbReference type="NCBI Taxonomy" id="157739"/>
    <lineage>
        <taxon>Eukaryota</taxon>
        <taxon>Viridiplantae</taxon>
        <taxon>Streptophyta</taxon>
        <taxon>Embryophyta</taxon>
        <taxon>Tracheophyta</taxon>
        <taxon>Spermatophyta</taxon>
        <taxon>Magnoliopsida</taxon>
        <taxon>eudicotyledons</taxon>
        <taxon>Gunneridae</taxon>
        <taxon>Pentapetalae</taxon>
        <taxon>rosids</taxon>
        <taxon>fabids</taxon>
        <taxon>Fabales</taxon>
        <taxon>Fabaceae</taxon>
        <taxon>Papilionoideae</taxon>
        <taxon>50 kb inversion clade</taxon>
        <taxon>NPAAA clade</taxon>
        <taxon>indigoferoid/millettioid clade</taxon>
        <taxon>Phaseoleae</taxon>
        <taxon>Vigna</taxon>
    </lineage>
</organism>
<feature type="non-terminal residue" evidence="1">
    <location>
        <position position="1"/>
    </location>
</feature>
<gene>
    <name evidence="1" type="primary">Vigan.04G228800</name>
    <name evidence="1" type="ORF">VIGAN_04228800</name>
</gene>
<reference evidence="1 2" key="1">
    <citation type="journal article" date="2015" name="Sci. Rep.">
        <title>The power of single molecule real-time sequencing technology in the de novo assembly of a eukaryotic genome.</title>
        <authorList>
            <person name="Sakai H."/>
            <person name="Naito K."/>
            <person name="Ogiso-Tanaka E."/>
            <person name="Takahashi Y."/>
            <person name="Iseki K."/>
            <person name="Muto C."/>
            <person name="Satou K."/>
            <person name="Teruya K."/>
            <person name="Shiroma A."/>
            <person name="Shimoji M."/>
            <person name="Hirano T."/>
            <person name="Itoh T."/>
            <person name="Kaga A."/>
            <person name="Tomooka N."/>
        </authorList>
    </citation>
    <scope>NUCLEOTIDE SEQUENCE [LARGE SCALE GENOMIC DNA]</scope>
    <source>
        <strain evidence="2">cv. Shumari</strain>
    </source>
</reference>
<sequence>TQTNIQNGWLSTHIVRTNFPYKAKQLSSLQHVTYIKWYGTQSHSYCLTQSKECSFLTHRRNRYPNLKDIPTNSNHSLLLTTPWYSQSLSTQPFLIHYYL</sequence>
<name>A0A0S3RW47_PHAAN</name>